<keyword evidence="3" id="KW-0238">DNA-binding</keyword>
<evidence type="ECO:0000256" key="2">
    <source>
        <dbReference type="ARBA" id="ARBA00023015"/>
    </source>
</evidence>
<keyword evidence="4" id="KW-0804">Transcription</keyword>
<dbReference type="PIRSF" id="PIRSF019455">
    <property type="entry name" value="CopR_AtkY"/>
    <property type="match status" value="1"/>
</dbReference>
<keyword evidence="6" id="KW-1185">Reference proteome</keyword>
<protein>
    <submittedName>
        <fullName evidence="5">BlaI/MecI/CopY family transcriptional regulator</fullName>
    </submittedName>
</protein>
<evidence type="ECO:0000313" key="5">
    <source>
        <dbReference type="EMBL" id="MCM8557368.1"/>
    </source>
</evidence>
<dbReference type="InterPro" id="IPR036390">
    <property type="entry name" value="WH_DNA-bd_sf"/>
</dbReference>
<dbReference type="EMBL" id="JAMSHT010000001">
    <property type="protein sequence ID" value="MCM8557368.1"/>
    <property type="molecule type" value="Genomic_DNA"/>
</dbReference>
<dbReference type="AlphaFoldDB" id="A0A9X2EG37"/>
<dbReference type="SUPFAM" id="SSF46785">
    <property type="entry name" value="Winged helix' DNA-binding domain"/>
    <property type="match status" value="1"/>
</dbReference>
<name>A0A9X2EG37_9SPHN</name>
<dbReference type="GO" id="GO:0045892">
    <property type="term" value="P:negative regulation of DNA-templated transcription"/>
    <property type="evidence" value="ECO:0007669"/>
    <property type="project" value="InterPro"/>
</dbReference>
<dbReference type="Gene3D" id="1.10.4040.10">
    <property type="entry name" value="Penicillinase repressor domain"/>
    <property type="match status" value="1"/>
</dbReference>
<accession>A0A9X2EG37</accession>
<dbReference type="GO" id="GO:0003677">
    <property type="term" value="F:DNA binding"/>
    <property type="evidence" value="ECO:0007669"/>
    <property type="project" value="UniProtKB-KW"/>
</dbReference>
<evidence type="ECO:0000313" key="6">
    <source>
        <dbReference type="Proteomes" id="UP001155128"/>
    </source>
</evidence>
<gene>
    <name evidence="5" type="ORF">NDO55_05990</name>
</gene>
<dbReference type="Pfam" id="PF03965">
    <property type="entry name" value="Penicillinase_R"/>
    <property type="match status" value="1"/>
</dbReference>
<comment type="caution">
    <text evidence="5">The sequence shown here is derived from an EMBL/GenBank/DDBJ whole genome shotgun (WGS) entry which is preliminary data.</text>
</comment>
<comment type="similarity">
    <text evidence="1">Belongs to the BlaI transcriptional regulatory family.</text>
</comment>
<dbReference type="InterPro" id="IPR036388">
    <property type="entry name" value="WH-like_DNA-bd_sf"/>
</dbReference>
<sequence length="126" mass="14277">MADDANITAAEWEVMEVLWRAGAPMSSADIVAAVRGEQEWTEATVRTLLFRLTKKGVAKAERDRRRYLYSPLVERDAYVGGETDRFVDRMFGGRIAPLVAQFASRDKLTDEEIDRLEALLKDIRNG</sequence>
<dbReference type="RefSeq" id="WP_252113377.1">
    <property type="nucleotide sequence ID" value="NZ_JAMSHT010000001.1"/>
</dbReference>
<organism evidence="5 6">
    <name type="scientific">Sphingomicrobium sediminis</name>
    <dbReference type="NCBI Taxonomy" id="2950949"/>
    <lineage>
        <taxon>Bacteria</taxon>
        <taxon>Pseudomonadati</taxon>
        <taxon>Pseudomonadota</taxon>
        <taxon>Alphaproteobacteria</taxon>
        <taxon>Sphingomonadales</taxon>
        <taxon>Sphingomonadaceae</taxon>
        <taxon>Sphingomicrobium</taxon>
    </lineage>
</organism>
<keyword evidence="2" id="KW-0805">Transcription regulation</keyword>
<dbReference type="InterPro" id="IPR005650">
    <property type="entry name" value="BlaI_family"/>
</dbReference>
<evidence type="ECO:0000256" key="3">
    <source>
        <dbReference type="ARBA" id="ARBA00023125"/>
    </source>
</evidence>
<reference evidence="5" key="1">
    <citation type="submission" date="2022-06" db="EMBL/GenBank/DDBJ databases">
        <title>Sphingomicrobium sedimins sp. nov., a marine bacterium isolated from tidal flat.</title>
        <authorList>
            <person name="Kim C.-H."/>
            <person name="Yoo Y."/>
            <person name="Kim J.-J."/>
        </authorList>
    </citation>
    <scope>NUCLEOTIDE SEQUENCE</scope>
    <source>
        <strain evidence="5">GRR-S6-50</strain>
    </source>
</reference>
<dbReference type="Proteomes" id="UP001155128">
    <property type="component" value="Unassembled WGS sequence"/>
</dbReference>
<evidence type="ECO:0000256" key="4">
    <source>
        <dbReference type="ARBA" id="ARBA00023163"/>
    </source>
</evidence>
<dbReference type="Gene3D" id="1.10.10.10">
    <property type="entry name" value="Winged helix-like DNA-binding domain superfamily/Winged helix DNA-binding domain"/>
    <property type="match status" value="1"/>
</dbReference>
<proteinExistence type="inferred from homology"/>
<evidence type="ECO:0000256" key="1">
    <source>
        <dbReference type="ARBA" id="ARBA00011046"/>
    </source>
</evidence>